<evidence type="ECO:0000313" key="6">
    <source>
        <dbReference type="EMBL" id="CAD7610197.1"/>
    </source>
</evidence>
<dbReference type="PANTHER" id="PTHR12326">
    <property type="entry name" value="PLECKSTRIN HOMOLOGY DOMAIN CONTAINING PROTEIN"/>
    <property type="match status" value="1"/>
</dbReference>
<evidence type="ECO:0000256" key="1">
    <source>
        <dbReference type="ARBA" id="ARBA00022723"/>
    </source>
</evidence>
<keyword evidence="1" id="KW-0479">Metal-binding</keyword>
<dbReference type="GO" id="GO:0008270">
    <property type="term" value="F:zinc ion binding"/>
    <property type="evidence" value="ECO:0007669"/>
    <property type="project" value="UniProtKB-KW"/>
</dbReference>
<evidence type="ECO:0000259" key="5">
    <source>
        <dbReference type="Pfam" id="PF13901"/>
    </source>
</evidence>
<dbReference type="Pfam" id="PF13901">
    <property type="entry name" value="RH_dom"/>
    <property type="match status" value="1"/>
</dbReference>
<organism evidence="6">
    <name type="scientific">Timema genevievae</name>
    <name type="common">Walking stick</name>
    <dbReference type="NCBI Taxonomy" id="629358"/>
    <lineage>
        <taxon>Eukaryota</taxon>
        <taxon>Metazoa</taxon>
        <taxon>Ecdysozoa</taxon>
        <taxon>Arthropoda</taxon>
        <taxon>Hexapoda</taxon>
        <taxon>Insecta</taxon>
        <taxon>Pterygota</taxon>
        <taxon>Neoptera</taxon>
        <taxon>Polyneoptera</taxon>
        <taxon>Phasmatodea</taxon>
        <taxon>Timematodea</taxon>
        <taxon>Timematoidea</taxon>
        <taxon>Timematidae</taxon>
        <taxon>Timema</taxon>
    </lineage>
</organism>
<dbReference type="EMBL" id="OE846633">
    <property type="protein sequence ID" value="CAD7610197.1"/>
    <property type="molecule type" value="Genomic_DNA"/>
</dbReference>
<name>A0A7R9K929_TIMGE</name>
<dbReference type="InterPro" id="IPR025258">
    <property type="entry name" value="RH_dom"/>
</dbReference>
<dbReference type="AlphaFoldDB" id="A0A7R9K929"/>
<proteinExistence type="predicted"/>
<keyword evidence="4" id="KW-0862">Zinc</keyword>
<reference evidence="6" key="1">
    <citation type="submission" date="2020-11" db="EMBL/GenBank/DDBJ databases">
        <authorList>
            <person name="Tran Van P."/>
        </authorList>
    </citation>
    <scope>NUCLEOTIDE SEQUENCE</scope>
</reference>
<evidence type="ECO:0000256" key="3">
    <source>
        <dbReference type="ARBA" id="ARBA00022771"/>
    </source>
</evidence>
<evidence type="ECO:0000256" key="4">
    <source>
        <dbReference type="ARBA" id="ARBA00022833"/>
    </source>
</evidence>
<feature type="domain" description="Rubicon Homology" evidence="5">
    <location>
        <begin position="1"/>
        <end position="49"/>
    </location>
</feature>
<protein>
    <recommendedName>
        <fullName evidence="5">Rubicon Homology domain-containing protein</fullName>
    </recommendedName>
</protein>
<keyword evidence="2" id="KW-0677">Repeat</keyword>
<accession>A0A7R9K929</accession>
<sequence>MAQLQALRHQLNLLRAYLFTCREPVIEDLQKRVWPREYLYEHVHLYSVALSIRQFPSYYHSTTEKKLVGGQEEGFPVVTLGFIMSLRKFMAEKYCHLVPLDWPDEHLCMSSQFSALDITS</sequence>
<evidence type="ECO:0000256" key="2">
    <source>
        <dbReference type="ARBA" id="ARBA00022737"/>
    </source>
</evidence>
<dbReference type="PANTHER" id="PTHR12326:SF12">
    <property type="entry name" value="PLECKSTRIN HOMOLOGY AND RUN DOMAIN CONTAINING M1"/>
    <property type="match status" value="1"/>
</dbReference>
<keyword evidence="3" id="KW-0863">Zinc-finger</keyword>
<dbReference type="InterPro" id="IPR051366">
    <property type="entry name" value="DEF8"/>
</dbReference>
<gene>
    <name evidence="6" type="ORF">TGEB3V08_LOCUS10672</name>
</gene>